<dbReference type="Proteomes" id="UP000694888">
    <property type="component" value="Unplaced"/>
</dbReference>
<organism evidence="7 8">
    <name type="scientific">Aplysia californica</name>
    <name type="common">California sea hare</name>
    <dbReference type="NCBI Taxonomy" id="6500"/>
    <lineage>
        <taxon>Eukaryota</taxon>
        <taxon>Metazoa</taxon>
        <taxon>Spiralia</taxon>
        <taxon>Lophotrochozoa</taxon>
        <taxon>Mollusca</taxon>
        <taxon>Gastropoda</taxon>
        <taxon>Heterobranchia</taxon>
        <taxon>Euthyneura</taxon>
        <taxon>Tectipleura</taxon>
        <taxon>Aplysiida</taxon>
        <taxon>Aplysioidea</taxon>
        <taxon>Aplysiidae</taxon>
        <taxon>Aplysia</taxon>
    </lineage>
</organism>
<comment type="similarity">
    <text evidence="2">Belongs to the universal ribosomal protein uS3 family.</text>
</comment>
<dbReference type="RefSeq" id="XP_005092607.1">
    <property type="nucleotide sequence ID" value="XM_005092550.3"/>
</dbReference>
<evidence type="ECO:0000256" key="6">
    <source>
        <dbReference type="ARBA" id="ARBA00023274"/>
    </source>
</evidence>
<keyword evidence="4 8" id="KW-0689">Ribosomal protein</keyword>
<dbReference type="Pfam" id="PF14955">
    <property type="entry name" value="MRP-S24"/>
    <property type="match status" value="1"/>
</dbReference>
<keyword evidence="3" id="KW-0809">Transit peptide</keyword>
<evidence type="ECO:0000256" key="4">
    <source>
        <dbReference type="ARBA" id="ARBA00022980"/>
    </source>
</evidence>
<evidence type="ECO:0000256" key="2">
    <source>
        <dbReference type="ARBA" id="ARBA00010761"/>
    </source>
</evidence>
<keyword evidence="6" id="KW-0687">Ribonucleoprotein</keyword>
<evidence type="ECO:0000313" key="8">
    <source>
        <dbReference type="RefSeq" id="XP_005092607.1"/>
    </source>
</evidence>
<sequence length="168" mass="19468">MWNISQVLNRAAPLSSLNVAFRGLSTTACLAKNKKSGVPKVTRFRTKPLTYEEAIPPSEMNVRKGWLSWNTSNLHGEKRIAETTFEDLFIRKFVFGTWHNSLASEVVIKRRHNMITLVFLVNMDRMLARQVYFLQGYTEELLTHWLKGPVKVELQTVNSREDVIFKKI</sequence>
<gene>
    <name evidence="8" type="primary">LOC101853765</name>
</gene>
<reference evidence="8" key="1">
    <citation type="submission" date="2025-08" db="UniProtKB">
        <authorList>
            <consortium name="RefSeq"/>
        </authorList>
    </citation>
    <scope>IDENTIFICATION</scope>
</reference>
<keyword evidence="5" id="KW-0496">Mitochondrion</keyword>
<protein>
    <submittedName>
        <fullName evidence="8">28S ribosomal protein S24, mitochondrial</fullName>
    </submittedName>
</protein>
<evidence type="ECO:0000256" key="1">
    <source>
        <dbReference type="ARBA" id="ARBA00004173"/>
    </source>
</evidence>
<keyword evidence="7" id="KW-1185">Reference proteome</keyword>
<dbReference type="PANTHER" id="PTHR21244:SF1">
    <property type="entry name" value="SMALL RIBOSOMAL SUBUNIT PROTEIN US3M"/>
    <property type="match status" value="1"/>
</dbReference>
<evidence type="ECO:0000313" key="7">
    <source>
        <dbReference type="Proteomes" id="UP000694888"/>
    </source>
</evidence>
<dbReference type="GeneID" id="101853765"/>
<proteinExistence type="inferred from homology"/>
<name>A0ABM0JFP5_APLCA</name>
<evidence type="ECO:0000256" key="3">
    <source>
        <dbReference type="ARBA" id="ARBA00022946"/>
    </source>
</evidence>
<comment type="subcellular location">
    <subcellularLocation>
        <location evidence="1">Mitochondrion</location>
    </subcellularLocation>
</comment>
<dbReference type="PANTHER" id="PTHR21244">
    <property type="entry name" value="MITOCHONDRIAL 28S RIBOSOMAL PROTEIN S24"/>
    <property type="match status" value="1"/>
</dbReference>
<dbReference type="GO" id="GO:0005840">
    <property type="term" value="C:ribosome"/>
    <property type="evidence" value="ECO:0007669"/>
    <property type="project" value="UniProtKB-KW"/>
</dbReference>
<dbReference type="InterPro" id="IPR026146">
    <property type="entry name" value="Ribosomal_uS3m"/>
</dbReference>
<evidence type="ECO:0000256" key="5">
    <source>
        <dbReference type="ARBA" id="ARBA00023128"/>
    </source>
</evidence>
<accession>A0ABM0JFP5</accession>